<proteinExistence type="predicted"/>
<evidence type="ECO:0000256" key="1">
    <source>
        <dbReference type="SAM" id="Phobius"/>
    </source>
</evidence>
<keyword evidence="4" id="KW-1185">Reference proteome</keyword>
<feature type="transmembrane region" description="Helical" evidence="1">
    <location>
        <begin position="104"/>
        <end position="123"/>
    </location>
</feature>
<name>A0ABW4TK06_9ACTN</name>
<keyword evidence="1" id="KW-0812">Transmembrane</keyword>
<reference evidence="4" key="1">
    <citation type="journal article" date="2019" name="Int. J. Syst. Evol. Microbiol.">
        <title>The Global Catalogue of Microorganisms (GCM) 10K type strain sequencing project: providing services to taxonomists for standard genome sequencing and annotation.</title>
        <authorList>
            <consortium name="The Broad Institute Genomics Platform"/>
            <consortium name="The Broad Institute Genome Sequencing Center for Infectious Disease"/>
            <person name="Wu L."/>
            <person name="Ma J."/>
        </authorList>
    </citation>
    <scope>NUCLEOTIDE SEQUENCE [LARGE SCALE GENOMIC DNA]</scope>
    <source>
        <strain evidence="4">CGMCC 1.12477</strain>
    </source>
</reference>
<protein>
    <submittedName>
        <fullName evidence="3">DUF1206 domain-containing protein</fullName>
    </submittedName>
</protein>
<evidence type="ECO:0000313" key="3">
    <source>
        <dbReference type="EMBL" id="MFD1945964.1"/>
    </source>
</evidence>
<feature type="transmembrane region" description="Helical" evidence="1">
    <location>
        <begin position="64"/>
        <end position="83"/>
    </location>
</feature>
<feature type="transmembrane region" description="Helical" evidence="1">
    <location>
        <begin position="20"/>
        <end position="44"/>
    </location>
</feature>
<dbReference type="InterPro" id="IPR009597">
    <property type="entry name" value="DUF1206"/>
</dbReference>
<organism evidence="3 4">
    <name type="scientific">Nocardioides aestuarii</name>
    <dbReference type="NCBI Taxonomy" id="252231"/>
    <lineage>
        <taxon>Bacteria</taxon>
        <taxon>Bacillati</taxon>
        <taxon>Actinomycetota</taxon>
        <taxon>Actinomycetes</taxon>
        <taxon>Propionibacteriales</taxon>
        <taxon>Nocardioidaceae</taxon>
        <taxon>Nocardioides</taxon>
    </lineage>
</organism>
<feature type="domain" description="DUF1206" evidence="2">
    <location>
        <begin position="199"/>
        <end position="266"/>
    </location>
</feature>
<dbReference type="EMBL" id="JBHUGD010000001">
    <property type="protein sequence ID" value="MFD1945964.1"/>
    <property type="molecule type" value="Genomic_DNA"/>
</dbReference>
<feature type="transmembrane region" description="Helical" evidence="1">
    <location>
        <begin position="240"/>
        <end position="263"/>
    </location>
</feature>
<gene>
    <name evidence="3" type="ORF">ACFSDE_04115</name>
</gene>
<feature type="transmembrane region" description="Helical" evidence="1">
    <location>
        <begin position="201"/>
        <end position="220"/>
    </location>
</feature>
<sequence length="270" mass="28645">MSNISRAAQKADDSDSLDHVIRVGLIAYGVVHLLIGWLALQIAFGEKAKNASGTGALEYLARQPFGGVLIWVVAIGMVALVLWRLLEAWQGWQREDDNADRAKAAVPQLFKGVLYAMLAWSALQVATNSSGGGSGTDGLTAKLLQLPAGQLIVGAIGLGIVGYGGYYVYQGWSDKFLEKLDGRPQNADVSKAYRWVGKAGHIGKGASIAVIGALFTYAAATHDANKSAGLDRALQEVAQAPFGQLLLTLVALGIACYGVFAFARARHFDR</sequence>
<keyword evidence="1" id="KW-1133">Transmembrane helix</keyword>
<dbReference type="RefSeq" id="WP_343915123.1">
    <property type="nucleotide sequence ID" value="NZ_BAAAJT010000002.1"/>
</dbReference>
<feature type="transmembrane region" description="Helical" evidence="1">
    <location>
        <begin position="143"/>
        <end position="169"/>
    </location>
</feature>
<comment type="caution">
    <text evidence="3">The sequence shown here is derived from an EMBL/GenBank/DDBJ whole genome shotgun (WGS) entry which is preliminary data.</text>
</comment>
<dbReference type="Proteomes" id="UP001597351">
    <property type="component" value="Unassembled WGS sequence"/>
</dbReference>
<dbReference type="Pfam" id="PF06724">
    <property type="entry name" value="DUF1206"/>
    <property type="match status" value="3"/>
</dbReference>
<evidence type="ECO:0000259" key="2">
    <source>
        <dbReference type="Pfam" id="PF06724"/>
    </source>
</evidence>
<accession>A0ABW4TK06</accession>
<keyword evidence="1" id="KW-0472">Membrane</keyword>
<evidence type="ECO:0000313" key="4">
    <source>
        <dbReference type="Proteomes" id="UP001597351"/>
    </source>
</evidence>
<feature type="domain" description="DUF1206" evidence="2">
    <location>
        <begin position="109"/>
        <end position="173"/>
    </location>
</feature>
<feature type="domain" description="DUF1206" evidence="2">
    <location>
        <begin position="23"/>
        <end position="89"/>
    </location>
</feature>